<protein>
    <submittedName>
        <fullName evidence="2">Uncharacterized protein</fullName>
    </submittedName>
</protein>
<dbReference type="EMBL" id="GEVL01022232">
    <property type="protein sequence ID" value="JAU55109.1"/>
    <property type="molecule type" value="Transcribed_RNA"/>
</dbReference>
<gene>
    <name evidence="2" type="ORF">LE_TR5394_c9_g1_i1_g.18872</name>
</gene>
<feature type="region of interest" description="Disordered" evidence="1">
    <location>
        <begin position="93"/>
        <end position="135"/>
    </location>
</feature>
<reference evidence="2" key="1">
    <citation type="submission" date="2016-07" db="EMBL/GenBank/DDBJ databases">
        <title>De novo transcriptome assembly of four accessions of the metal hyperaccumulator plant Noccaea caerulescens.</title>
        <authorList>
            <person name="Blande D."/>
            <person name="Halimaa P."/>
            <person name="Tervahauta A.I."/>
            <person name="Aarts M.G."/>
            <person name="Karenlampi S.O."/>
        </authorList>
    </citation>
    <scope>NUCLEOTIDE SEQUENCE</scope>
</reference>
<accession>A0A1J3GJ22</accession>
<dbReference type="AlphaFoldDB" id="A0A1J3GJ22"/>
<sequence length="241" mass="27775">MVMLVEGQEQFKVSINDLKRLVEERYKELLEKTTLWQYTTGGVSKGVKDLTKCLEDMEERDRASKDTKAADSKPNNALVAFGVRETNPRVVWDEDEKRQGKRTAMIRGRRLPEGTLLSPRSSQPPVPKEKRKASSSMDYTIDDFNFMARRFPSNMPFDVACNKSPYLQDFVWTHDWSLAEVEKMYNEAREEMHAPRTLHKLHDPGYFLIHCSINGKFFDDALCDSGSCVNLMPAVIARSWD</sequence>
<organism evidence="2">
    <name type="scientific">Noccaea caerulescens</name>
    <name type="common">Alpine penny-cress</name>
    <name type="synonym">Thlaspi caerulescens</name>
    <dbReference type="NCBI Taxonomy" id="107243"/>
    <lineage>
        <taxon>Eukaryota</taxon>
        <taxon>Viridiplantae</taxon>
        <taxon>Streptophyta</taxon>
        <taxon>Embryophyta</taxon>
        <taxon>Tracheophyta</taxon>
        <taxon>Spermatophyta</taxon>
        <taxon>Magnoliopsida</taxon>
        <taxon>eudicotyledons</taxon>
        <taxon>Gunneridae</taxon>
        <taxon>Pentapetalae</taxon>
        <taxon>rosids</taxon>
        <taxon>malvids</taxon>
        <taxon>Brassicales</taxon>
        <taxon>Brassicaceae</taxon>
        <taxon>Coluteocarpeae</taxon>
        <taxon>Noccaea</taxon>
    </lineage>
</organism>
<name>A0A1J3GJ22_NOCCA</name>
<evidence type="ECO:0000256" key="1">
    <source>
        <dbReference type="SAM" id="MobiDB-lite"/>
    </source>
</evidence>
<evidence type="ECO:0000313" key="2">
    <source>
        <dbReference type="EMBL" id="JAU55109.1"/>
    </source>
</evidence>
<proteinExistence type="predicted"/>